<keyword evidence="1" id="KW-1133">Transmembrane helix</keyword>
<dbReference type="AlphaFoldDB" id="A0A5C5GD32"/>
<name>A0A5C5GD32_9RHOB</name>
<dbReference type="EMBL" id="VFFF01000001">
    <property type="protein sequence ID" value="TNY31907.1"/>
    <property type="molecule type" value="Genomic_DNA"/>
</dbReference>
<evidence type="ECO:0000256" key="1">
    <source>
        <dbReference type="SAM" id="Phobius"/>
    </source>
</evidence>
<protein>
    <submittedName>
        <fullName evidence="3">CPBP family intramembrane metalloprotease</fullName>
    </submittedName>
</protein>
<feature type="transmembrane region" description="Helical" evidence="1">
    <location>
        <begin position="83"/>
        <end position="102"/>
    </location>
</feature>
<feature type="domain" description="CAAX prenyl protease 2/Lysostaphin resistance protein A-like" evidence="2">
    <location>
        <begin position="107"/>
        <end position="205"/>
    </location>
</feature>
<dbReference type="GO" id="GO:0008237">
    <property type="term" value="F:metallopeptidase activity"/>
    <property type="evidence" value="ECO:0007669"/>
    <property type="project" value="UniProtKB-KW"/>
</dbReference>
<feature type="transmembrane region" description="Helical" evidence="1">
    <location>
        <begin position="139"/>
        <end position="158"/>
    </location>
</feature>
<dbReference type="OrthoDB" id="193898at2"/>
<feature type="transmembrane region" description="Helical" evidence="1">
    <location>
        <begin position="170"/>
        <end position="188"/>
    </location>
</feature>
<accession>A0A5C5GD32</accession>
<feature type="transmembrane region" description="Helical" evidence="1">
    <location>
        <begin position="193"/>
        <end position="215"/>
    </location>
</feature>
<keyword evidence="3" id="KW-0645">Protease</keyword>
<reference evidence="3 4" key="1">
    <citation type="submission" date="2019-06" db="EMBL/GenBank/DDBJ databases">
        <title>Genome of new Rhodobacteraceae sp. SM1903.</title>
        <authorList>
            <person name="Ren X."/>
        </authorList>
    </citation>
    <scope>NUCLEOTIDE SEQUENCE [LARGE SCALE GENOMIC DNA]</scope>
    <source>
        <strain evidence="3 4">SM1903</strain>
    </source>
</reference>
<keyword evidence="4" id="KW-1185">Reference proteome</keyword>
<feature type="transmembrane region" description="Helical" evidence="1">
    <location>
        <begin position="108"/>
        <end position="127"/>
    </location>
</feature>
<gene>
    <name evidence="3" type="ORF">FHY64_00970</name>
</gene>
<evidence type="ECO:0000259" key="2">
    <source>
        <dbReference type="Pfam" id="PF02517"/>
    </source>
</evidence>
<dbReference type="RefSeq" id="WP_140192588.1">
    <property type="nucleotide sequence ID" value="NZ_CP065915.1"/>
</dbReference>
<dbReference type="Pfam" id="PF02517">
    <property type="entry name" value="Rce1-like"/>
    <property type="match status" value="1"/>
</dbReference>
<dbReference type="InterPro" id="IPR052710">
    <property type="entry name" value="CAAX_protease"/>
</dbReference>
<evidence type="ECO:0000313" key="4">
    <source>
        <dbReference type="Proteomes" id="UP000314011"/>
    </source>
</evidence>
<comment type="caution">
    <text evidence="3">The sequence shown here is derived from an EMBL/GenBank/DDBJ whole genome shotgun (WGS) entry which is preliminary data.</text>
</comment>
<evidence type="ECO:0000313" key="3">
    <source>
        <dbReference type="EMBL" id="TNY31907.1"/>
    </source>
</evidence>
<dbReference type="PANTHER" id="PTHR36435">
    <property type="entry name" value="SLR1288 PROTEIN"/>
    <property type="match status" value="1"/>
</dbReference>
<dbReference type="GO" id="GO:0080120">
    <property type="term" value="P:CAAX-box protein maturation"/>
    <property type="evidence" value="ECO:0007669"/>
    <property type="project" value="UniProtKB-ARBA"/>
</dbReference>
<dbReference type="Proteomes" id="UP000314011">
    <property type="component" value="Unassembled WGS sequence"/>
</dbReference>
<feature type="transmembrane region" description="Helical" evidence="1">
    <location>
        <begin position="44"/>
        <end position="63"/>
    </location>
</feature>
<keyword evidence="3" id="KW-0378">Hydrolase</keyword>
<sequence length="267" mass="28640">MTRADAPSTHRLGWTLATLAGWMAITFLGAWLFHPGEESLDELVTSGISWQLVAACIFLVAMIRWQGWHDLGFRSPAPGTLRLLWLPLLMVGLLLLLAAAAGLPPISAILFILVNTLVVGFSEETMFRGVLFRTLWGRMSVWPAILVTSVLFGAVHVLNGFITGSFGNAMAQAVLAGCSGILFVAILLRTGSIWVAIVYHALWDTATFLVVAGALTSDEATQASETASVGGVAATLMPLLLVLPNLLYALWLLRKVHKDPPPGAQTL</sequence>
<dbReference type="InterPro" id="IPR003675">
    <property type="entry name" value="Rce1/LyrA-like_dom"/>
</dbReference>
<organism evidence="3 4">
    <name type="scientific">Pelagovum pacificum</name>
    <dbReference type="NCBI Taxonomy" id="2588711"/>
    <lineage>
        <taxon>Bacteria</taxon>
        <taxon>Pseudomonadati</taxon>
        <taxon>Pseudomonadota</taxon>
        <taxon>Alphaproteobacteria</taxon>
        <taxon>Rhodobacterales</taxon>
        <taxon>Paracoccaceae</taxon>
        <taxon>Pelagovum</taxon>
    </lineage>
</organism>
<dbReference type="PANTHER" id="PTHR36435:SF1">
    <property type="entry name" value="CAAX AMINO TERMINAL PROTEASE FAMILY PROTEIN"/>
    <property type="match status" value="1"/>
</dbReference>
<dbReference type="GO" id="GO:0006508">
    <property type="term" value="P:proteolysis"/>
    <property type="evidence" value="ECO:0007669"/>
    <property type="project" value="UniProtKB-KW"/>
</dbReference>
<feature type="transmembrane region" description="Helical" evidence="1">
    <location>
        <begin position="12"/>
        <end position="32"/>
    </location>
</feature>
<feature type="transmembrane region" description="Helical" evidence="1">
    <location>
        <begin position="227"/>
        <end position="253"/>
    </location>
</feature>
<proteinExistence type="predicted"/>
<keyword evidence="1" id="KW-0812">Transmembrane</keyword>
<keyword evidence="3" id="KW-0482">Metalloprotease</keyword>
<keyword evidence="1" id="KW-0472">Membrane</keyword>
<dbReference type="GO" id="GO:0004175">
    <property type="term" value="F:endopeptidase activity"/>
    <property type="evidence" value="ECO:0007669"/>
    <property type="project" value="UniProtKB-ARBA"/>
</dbReference>